<accession>A0ABT0PIU2</accession>
<name>A0ABT0PIU2_9GAMM</name>
<comment type="caution">
    <text evidence="1">The sequence shown here is derived from an EMBL/GenBank/DDBJ whole genome shotgun (WGS) entry which is preliminary data.</text>
</comment>
<evidence type="ECO:0000313" key="1">
    <source>
        <dbReference type="EMBL" id="MCL6271176.1"/>
    </source>
</evidence>
<gene>
    <name evidence="1" type="ORF">M3P05_14715</name>
</gene>
<organism evidence="1 2">
    <name type="scientific">Parendozoicomonas callyspongiae</name>
    <dbReference type="NCBI Taxonomy" id="2942213"/>
    <lineage>
        <taxon>Bacteria</taxon>
        <taxon>Pseudomonadati</taxon>
        <taxon>Pseudomonadota</taxon>
        <taxon>Gammaproteobacteria</taxon>
        <taxon>Oceanospirillales</taxon>
        <taxon>Endozoicomonadaceae</taxon>
        <taxon>Parendozoicomonas</taxon>
    </lineage>
</organism>
<proteinExistence type="predicted"/>
<dbReference type="EMBL" id="JAMFLX010000021">
    <property type="protein sequence ID" value="MCL6271176.1"/>
    <property type="molecule type" value="Genomic_DNA"/>
</dbReference>
<sequence length="72" mass="7913">MESVPASAAYIVSHLNVADEALRAFYLALMGGGSVNDYLNSRHIYFASPQVENTFLSHILALSEYALTQEAY</sequence>
<keyword evidence="2" id="KW-1185">Reference proteome</keyword>
<dbReference type="Proteomes" id="UP001203338">
    <property type="component" value="Unassembled WGS sequence"/>
</dbReference>
<evidence type="ECO:0000313" key="2">
    <source>
        <dbReference type="Proteomes" id="UP001203338"/>
    </source>
</evidence>
<reference evidence="1 2" key="1">
    <citation type="submission" date="2022-05" db="EMBL/GenBank/DDBJ databases">
        <authorList>
            <person name="Park J.-S."/>
        </authorList>
    </citation>
    <scope>NUCLEOTIDE SEQUENCE [LARGE SCALE GENOMIC DNA]</scope>
    <source>
        <strain evidence="1 2">2012CJ34-2</strain>
    </source>
</reference>
<protein>
    <submittedName>
        <fullName evidence="1">Uncharacterized protein</fullName>
    </submittedName>
</protein>
<dbReference type="RefSeq" id="WP_249700587.1">
    <property type="nucleotide sequence ID" value="NZ_JAMFLX010000021.1"/>
</dbReference>